<organism evidence="7 8">
    <name type="scientific">Penicillium malachiteum</name>
    <dbReference type="NCBI Taxonomy" id="1324776"/>
    <lineage>
        <taxon>Eukaryota</taxon>
        <taxon>Fungi</taxon>
        <taxon>Dikarya</taxon>
        <taxon>Ascomycota</taxon>
        <taxon>Pezizomycotina</taxon>
        <taxon>Eurotiomycetes</taxon>
        <taxon>Eurotiomycetidae</taxon>
        <taxon>Eurotiales</taxon>
        <taxon>Aspergillaceae</taxon>
        <taxon>Penicillium</taxon>
    </lineage>
</organism>
<dbReference type="AlphaFoldDB" id="A0AAD6HJH4"/>
<evidence type="ECO:0000256" key="5">
    <source>
        <dbReference type="SAM" id="SignalP"/>
    </source>
</evidence>
<dbReference type="CDD" id="cd12148">
    <property type="entry name" value="fungal_TF_MHR"/>
    <property type="match status" value="1"/>
</dbReference>
<evidence type="ECO:0000259" key="6">
    <source>
        <dbReference type="SMART" id="SM00906"/>
    </source>
</evidence>
<dbReference type="InterPro" id="IPR007219">
    <property type="entry name" value="XnlR_reg_dom"/>
</dbReference>
<keyword evidence="8" id="KW-1185">Reference proteome</keyword>
<keyword evidence="2" id="KW-0805">Transcription regulation</keyword>
<comment type="subcellular location">
    <subcellularLocation>
        <location evidence="1">Nucleus</location>
    </subcellularLocation>
</comment>
<reference evidence="7" key="1">
    <citation type="journal article" date="2023" name="IMA Fungus">
        <title>Comparative genomic study of the Penicillium genus elucidates a diverse pangenome and 15 lateral gene transfer events.</title>
        <authorList>
            <person name="Petersen C."/>
            <person name="Sorensen T."/>
            <person name="Nielsen M.R."/>
            <person name="Sondergaard T.E."/>
            <person name="Sorensen J.L."/>
            <person name="Fitzpatrick D.A."/>
            <person name="Frisvad J.C."/>
            <person name="Nielsen K.L."/>
        </authorList>
    </citation>
    <scope>NUCLEOTIDE SEQUENCE</scope>
    <source>
        <strain evidence="7">IBT 17514</strain>
    </source>
</reference>
<feature type="signal peptide" evidence="5">
    <location>
        <begin position="1"/>
        <end position="20"/>
    </location>
</feature>
<evidence type="ECO:0000313" key="8">
    <source>
        <dbReference type="Proteomes" id="UP001215712"/>
    </source>
</evidence>
<dbReference type="Proteomes" id="UP001215712">
    <property type="component" value="Unassembled WGS sequence"/>
</dbReference>
<comment type="caution">
    <text evidence="7">The sequence shown here is derived from an EMBL/GenBank/DDBJ whole genome shotgun (WGS) entry which is preliminary data.</text>
</comment>
<accession>A0AAD6HJH4</accession>
<gene>
    <name evidence="7" type="ORF">N7493_006854</name>
</gene>
<keyword evidence="4" id="KW-0539">Nucleus</keyword>
<evidence type="ECO:0000313" key="7">
    <source>
        <dbReference type="EMBL" id="KAJ5719976.1"/>
    </source>
</evidence>
<evidence type="ECO:0000256" key="4">
    <source>
        <dbReference type="ARBA" id="ARBA00023242"/>
    </source>
</evidence>
<evidence type="ECO:0000256" key="1">
    <source>
        <dbReference type="ARBA" id="ARBA00004123"/>
    </source>
</evidence>
<keyword evidence="5" id="KW-0732">Signal</keyword>
<dbReference type="EMBL" id="JAQJAN010000009">
    <property type="protein sequence ID" value="KAJ5719976.1"/>
    <property type="molecule type" value="Genomic_DNA"/>
</dbReference>
<dbReference type="Pfam" id="PF04082">
    <property type="entry name" value="Fungal_trans"/>
    <property type="match status" value="1"/>
</dbReference>
<keyword evidence="3" id="KW-0804">Transcription</keyword>
<dbReference type="GO" id="GO:0006351">
    <property type="term" value="P:DNA-templated transcription"/>
    <property type="evidence" value="ECO:0007669"/>
    <property type="project" value="InterPro"/>
</dbReference>
<dbReference type="PANTHER" id="PTHR31001:SF53">
    <property type="entry name" value="ZN(II)2CYS6 TRANSCRIPTION FACTOR (EUROFUNG)"/>
    <property type="match status" value="1"/>
</dbReference>
<protein>
    <recommendedName>
        <fullName evidence="6">Xylanolytic transcriptional activator regulatory domain-containing protein</fullName>
    </recommendedName>
</protein>
<evidence type="ECO:0000256" key="3">
    <source>
        <dbReference type="ARBA" id="ARBA00023163"/>
    </source>
</evidence>
<sequence length="475" mass="53749">MSYRWEIIGLAFATVGMGVALPGDSNSTLQTEYSPARSRKELGELALSATETCLAFCNEAGVLNDVVSWLNSKRTLLTTLIYGDKDYRSWRALGDLSTIVFSLGFNQPSPDPDVPFWLSETRKRLMGHAFSSDKQLATFLGRPPRISWRFCNISLPLDIAFKDIIAEPEVRDLAISRLNADGWNDIVNDKEAVWLRVSLIMGPVRESILELSLNNQVENLPAMVEELVQQSELSWASLPSFLHQRNDPEAPSSAGLLICEHSIYLQLHLDYIYNKFMLYRILSKRLNIWSPDLVKVSQEMLGEVLMLIDTRVRDMKLAPDLSWVVSTRIFFQTNASKDLLTQAQKSKISFFGLSSAGVLSIELVRRASNVNIDDSSVAVTAPFPRSRVIQVLSNFASYLQTIVQPHEGNYDICQQARETIRRVLDFVLTDDPKPDTITSHSPSNAELPDAILDYNYYITHLDNWQFELQDTLQMF</sequence>
<dbReference type="SMART" id="SM00906">
    <property type="entry name" value="Fungal_trans"/>
    <property type="match status" value="1"/>
</dbReference>
<dbReference type="GO" id="GO:0003677">
    <property type="term" value="F:DNA binding"/>
    <property type="evidence" value="ECO:0007669"/>
    <property type="project" value="InterPro"/>
</dbReference>
<feature type="domain" description="Xylanolytic transcriptional activator regulatory" evidence="6">
    <location>
        <begin position="89"/>
        <end position="162"/>
    </location>
</feature>
<reference evidence="7" key="2">
    <citation type="submission" date="2023-01" db="EMBL/GenBank/DDBJ databases">
        <authorList>
            <person name="Petersen C."/>
        </authorList>
    </citation>
    <scope>NUCLEOTIDE SEQUENCE</scope>
    <source>
        <strain evidence="7">IBT 17514</strain>
    </source>
</reference>
<proteinExistence type="predicted"/>
<dbReference type="PANTHER" id="PTHR31001">
    <property type="entry name" value="UNCHARACTERIZED TRANSCRIPTIONAL REGULATORY PROTEIN"/>
    <property type="match status" value="1"/>
</dbReference>
<feature type="chain" id="PRO_5041897043" description="Xylanolytic transcriptional activator regulatory domain-containing protein" evidence="5">
    <location>
        <begin position="21"/>
        <end position="475"/>
    </location>
</feature>
<dbReference type="InterPro" id="IPR050613">
    <property type="entry name" value="Sec_Metabolite_Reg"/>
</dbReference>
<evidence type="ECO:0000256" key="2">
    <source>
        <dbReference type="ARBA" id="ARBA00023015"/>
    </source>
</evidence>
<dbReference type="GO" id="GO:0005634">
    <property type="term" value="C:nucleus"/>
    <property type="evidence" value="ECO:0007669"/>
    <property type="project" value="UniProtKB-SubCell"/>
</dbReference>
<dbReference type="GO" id="GO:0008270">
    <property type="term" value="F:zinc ion binding"/>
    <property type="evidence" value="ECO:0007669"/>
    <property type="project" value="InterPro"/>
</dbReference>
<name>A0AAD6HJH4_9EURO</name>